<protein>
    <submittedName>
        <fullName evidence="2">Uncharacterized protein</fullName>
    </submittedName>
</protein>
<organism evidence="2 3">
    <name type="scientific">Paenibacillus silvae</name>
    <dbReference type="NCBI Taxonomy" id="1325358"/>
    <lineage>
        <taxon>Bacteria</taxon>
        <taxon>Bacillati</taxon>
        <taxon>Bacillota</taxon>
        <taxon>Bacilli</taxon>
        <taxon>Bacillales</taxon>
        <taxon>Paenibacillaceae</taxon>
        <taxon>Paenibacillus</taxon>
    </lineage>
</organism>
<keyword evidence="1" id="KW-0812">Transmembrane</keyword>
<feature type="transmembrane region" description="Helical" evidence="1">
    <location>
        <begin position="227"/>
        <end position="251"/>
    </location>
</feature>
<name>A0A2W6NY89_9BACL</name>
<dbReference type="RefSeq" id="WP_111273392.1">
    <property type="nucleotide sequence ID" value="NZ_QKWW01000102.1"/>
</dbReference>
<keyword evidence="1" id="KW-0472">Membrane</keyword>
<evidence type="ECO:0000313" key="2">
    <source>
        <dbReference type="EMBL" id="PZT52390.1"/>
    </source>
</evidence>
<dbReference type="AlphaFoldDB" id="A0A2W6NY89"/>
<evidence type="ECO:0000256" key="1">
    <source>
        <dbReference type="SAM" id="Phobius"/>
    </source>
</evidence>
<dbReference type="Proteomes" id="UP000249204">
    <property type="component" value="Unassembled WGS sequence"/>
</dbReference>
<gene>
    <name evidence="2" type="ORF">DN757_27710</name>
</gene>
<comment type="caution">
    <text evidence="2">The sequence shown here is derived from an EMBL/GenBank/DDBJ whole genome shotgun (WGS) entry which is preliminary data.</text>
</comment>
<feature type="transmembrane region" description="Helical" evidence="1">
    <location>
        <begin position="12"/>
        <end position="30"/>
    </location>
</feature>
<keyword evidence="1" id="KW-1133">Transmembrane helix</keyword>
<reference evidence="2 3" key="1">
    <citation type="submission" date="2018-06" db="EMBL/GenBank/DDBJ databases">
        <title>Isolation of heavy metals resistant Paenibacillus silvae NC2 from Gold-Copper mine in ZiJin, China.</title>
        <authorList>
            <person name="Xu J."/>
            <person name="Mazhar H.S."/>
            <person name="Rensing C."/>
        </authorList>
    </citation>
    <scope>NUCLEOTIDE SEQUENCE [LARGE SCALE GENOMIC DNA]</scope>
    <source>
        <strain evidence="2 3">NC2</strain>
    </source>
</reference>
<evidence type="ECO:0000313" key="3">
    <source>
        <dbReference type="Proteomes" id="UP000249204"/>
    </source>
</evidence>
<accession>A0A2W6NY89</accession>
<feature type="transmembrane region" description="Helical" evidence="1">
    <location>
        <begin position="153"/>
        <end position="171"/>
    </location>
</feature>
<dbReference type="EMBL" id="QKWW01000102">
    <property type="protein sequence ID" value="PZT52390.1"/>
    <property type="molecule type" value="Genomic_DNA"/>
</dbReference>
<feature type="transmembrane region" description="Helical" evidence="1">
    <location>
        <begin position="183"/>
        <end position="206"/>
    </location>
</feature>
<sequence length="261" mass="29987">MLQQLITYVQANPVFSVIYTAICTIIIWLYKEFKTMQEKDIQNKLNRIQRKLESHIKVEAAIARYQARSDSPGNLENLYEKLGECGSGFSEDIRKLIRDFYLRRDTDSLSTVMIFIQAEIGRLAKQKNILDSRELADDAVDSVFKLLNPLKPIMAAFAIFFTFLWFISLVFSEDNIWNKVYSGTTFITVSLSIMFIFAISVVWMGGELVIREKFGTFLKLSMMLAPLFLLLNWKLSILSLLIQIVAGIILGKKLKSRIVVM</sequence>
<proteinExistence type="predicted"/>